<dbReference type="EMBL" id="CAUYUE010000011">
    <property type="protein sequence ID" value="CAK0785147.1"/>
    <property type="molecule type" value="Genomic_DNA"/>
</dbReference>
<dbReference type="Pfam" id="PF25164">
    <property type="entry name" value="CoiA_N"/>
    <property type="match status" value="1"/>
</dbReference>
<dbReference type="Proteomes" id="UP001314263">
    <property type="component" value="Unassembled WGS sequence"/>
</dbReference>
<keyword evidence="3" id="KW-1185">Reference proteome</keyword>
<accession>A0AAV1IDB9</accession>
<evidence type="ECO:0000313" key="3">
    <source>
        <dbReference type="Proteomes" id="UP001314263"/>
    </source>
</evidence>
<evidence type="ECO:0000313" key="2">
    <source>
        <dbReference type="EMBL" id="CAK0785147.1"/>
    </source>
</evidence>
<feature type="domain" description="Competence protein CoiA-like N-terminal" evidence="1">
    <location>
        <begin position="24"/>
        <end position="57"/>
    </location>
</feature>
<dbReference type="InterPro" id="IPR057253">
    <property type="entry name" value="CoiA-like_N"/>
</dbReference>
<name>A0AAV1IDB9_9CHLO</name>
<sequence>MSLVVARSSEERAIHIDEYERDRDGTVHCGSCGGKVIAKRGERKVHHYAHACGESCDPWRTSDGMGPWHKRWQGYASKEHLEVTIVKEGVRHIADIRVPETGLVIEVQHSPMPIEEARAREAFYECMIWIVDATESKECGREAVRLVGRNWGLIVVPRVFWSSLSKPTYIDTRWGLFEPAFWEGRHCIARPVGVEKFFESQFGSALAASVEETSWEYSLDKLDGEDLRMHLRMDVSTRVLYGESYVYSEELRKAGFTWRRPNWRYMTRAEKRAVGERDAELARLAKEKLELDPVYREAQRVREGERAAEAQRVREKGMAEEKRRQEELEARRWQMEKWHEGRKIAASRQTQLMSDAVDALERLMANEKCSEASRKSYAAQLRLARAGELVKQKAESVVYMAQNL</sequence>
<dbReference type="AlphaFoldDB" id="A0AAV1IDB9"/>
<organism evidence="2 3">
    <name type="scientific">Coccomyxa viridis</name>
    <dbReference type="NCBI Taxonomy" id="1274662"/>
    <lineage>
        <taxon>Eukaryota</taxon>
        <taxon>Viridiplantae</taxon>
        <taxon>Chlorophyta</taxon>
        <taxon>core chlorophytes</taxon>
        <taxon>Trebouxiophyceae</taxon>
        <taxon>Trebouxiophyceae incertae sedis</taxon>
        <taxon>Coccomyxaceae</taxon>
        <taxon>Coccomyxa</taxon>
    </lineage>
</organism>
<gene>
    <name evidence="2" type="ORF">CVIRNUC_008353</name>
</gene>
<reference evidence="2 3" key="1">
    <citation type="submission" date="2023-10" db="EMBL/GenBank/DDBJ databases">
        <authorList>
            <person name="Maclean D."/>
            <person name="Macfadyen A."/>
        </authorList>
    </citation>
    <scope>NUCLEOTIDE SEQUENCE [LARGE SCALE GENOMIC DNA]</scope>
</reference>
<evidence type="ECO:0000259" key="1">
    <source>
        <dbReference type="Pfam" id="PF25164"/>
    </source>
</evidence>
<protein>
    <recommendedName>
        <fullName evidence="1">Competence protein CoiA-like N-terminal domain-containing protein</fullName>
    </recommendedName>
</protein>
<comment type="caution">
    <text evidence="2">The sequence shown here is derived from an EMBL/GenBank/DDBJ whole genome shotgun (WGS) entry which is preliminary data.</text>
</comment>
<proteinExistence type="predicted"/>